<dbReference type="Pfam" id="PF08228">
    <property type="entry name" value="RNase_P_pop3"/>
    <property type="match status" value="1"/>
</dbReference>
<dbReference type="PANTHER" id="PTHR28272:SF1">
    <property type="entry name" value="RIBONUCLEASES P_MRP PROTEIN SUBUNIT POP3"/>
    <property type="match status" value="1"/>
</dbReference>
<feature type="compositionally biased region" description="Low complexity" evidence="1">
    <location>
        <begin position="1"/>
        <end position="19"/>
    </location>
</feature>
<feature type="region of interest" description="Disordered" evidence="1">
    <location>
        <begin position="1"/>
        <end position="30"/>
    </location>
</feature>
<dbReference type="Proteomes" id="UP000242525">
    <property type="component" value="Unassembled WGS sequence"/>
</dbReference>
<dbReference type="GO" id="GO:0004526">
    <property type="term" value="F:ribonuclease P activity"/>
    <property type="evidence" value="ECO:0007669"/>
    <property type="project" value="TreeGrafter"/>
</dbReference>
<accession>A0A0J9XCJ5</accession>
<evidence type="ECO:0000313" key="3">
    <source>
        <dbReference type="Proteomes" id="UP000242525"/>
    </source>
</evidence>
<feature type="region of interest" description="Disordered" evidence="1">
    <location>
        <begin position="259"/>
        <end position="289"/>
    </location>
</feature>
<dbReference type="InterPro" id="IPR013241">
    <property type="entry name" value="RNase_P_Pop3"/>
</dbReference>
<dbReference type="STRING" id="1173061.A0A0J9XCJ5"/>
<dbReference type="GO" id="GO:0000172">
    <property type="term" value="C:ribonuclease MRP complex"/>
    <property type="evidence" value="ECO:0007669"/>
    <property type="project" value="TreeGrafter"/>
</dbReference>
<comment type="caution">
    <text evidence="2">The sequence shown here is derived from an EMBL/GenBank/DDBJ whole genome shotgun (WGS) entry which is preliminary data.</text>
</comment>
<dbReference type="PANTHER" id="PTHR28272">
    <property type="entry name" value="RIBONUCLEASES P/MRP PROTEIN SUBUNIT POP3"/>
    <property type="match status" value="1"/>
</dbReference>
<evidence type="ECO:0000256" key="1">
    <source>
        <dbReference type="SAM" id="MobiDB-lite"/>
    </source>
</evidence>
<dbReference type="AlphaFoldDB" id="A0A0J9XCJ5"/>
<evidence type="ECO:0000313" key="2">
    <source>
        <dbReference type="EMBL" id="CDO55064.1"/>
    </source>
</evidence>
<sequence>MSSTPSAALPNNNSSTNNSTKKRPLEGSLKGDAVKRRNVFKHILDDPYTKVSWPVVAPEDSAYVLGMLTSALEPLQHRTDRTQKNLIARPDIADYLVLGFNAVNAALETQAQRYLFSPGAKNSNSDSQKEEKNDENDIEMVFVCKADMKSALLSAHFPELVAAASAASDKNAETDVSKSLGTVRLIQLPAGSASRLAQASGLTQLSVLALRRGFAGTAELTARLESRQIGQVETPGWLGQARLMPPAIATLVTTAPIKSFGKQQKQGKQQQNQQEKTPTGPPVKKQKPL</sequence>
<keyword evidence="3" id="KW-1185">Reference proteome</keyword>
<dbReference type="GO" id="GO:0000171">
    <property type="term" value="F:ribonuclease MRP activity"/>
    <property type="evidence" value="ECO:0007669"/>
    <property type="project" value="TreeGrafter"/>
</dbReference>
<dbReference type="OrthoDB" id="20109at2759"/>
<gene>
    <name evidence="2" type="ORF">BN980_GECA09s03596g</name>
</gene>
<dbReference type="EMBL" id="CCBN010000009">
    <property type="protein sequence ID" value="CDO55064.1"/>
    <property type="molecule type" value="Genomic_DNA"/>
</dbReference>
<proteinExistence type="predicted"/>
<dbReference type="GO" id="GO:0005829">
    <property type="term" value="C:cytosol"/>
    <property type="evidence" value="ECO:0007669"/>
    <property type="project" value="TreeGrafter"/>
</dbReference>
<protein>
    <submittedName>
        <fullName evidence="2">Similar to Saccharomyces cerevisiae YNL282W POP3 Subunit of both RNase MRP and nuclear RNase P</fullName>
    </submittedName>
</protein>
<dbReference type="GO" id="GO:0006364">
    <property type="term" value="P:rRNA processing"/>
    <property type="evidence" value="ECO:0007669"/>
    <property type="project" value="InterPro"/>
</dbReference>
<feature type="compositionally biased region" description="Low complexity" evidence="1">
    <location>
        <begin position="262"/>
        <end position="276"/>
    </location>
</feature>
<reference evidence="2" key="1">
    <citation type="submission" date="2014-03" db="EMBL/GenBank/DDBJ databases">
        <authorList>
            <person name="Casaregola S."/>
        </authorList>
    </citation>
    <scope>NUCLEOTIDE SEQUENCE [LARGE SCALE GENOMIC DNA]</scope>
    <source>
        <strain evidence="2">CLIB 918</strain>
    </source>
</reference>
<dbReference type="GO" id="GO:0008033">
    <property type="term" value="P:tRNA processing"/>
    <property type="evidence" value="ECO:0007669"/>
    <property type="project" value="InterPro"/>
</dbReference>
<organism evidence="2 3">
    <name type="scientific">Geotrichum candidum</name>
    <name type="common">Oospora lactis</name>
    <name type="synonym">Dipodascus geotrichum</name>
    <dbReference type="NCBI Taxonomy" id="1173061"/>
    <lineage>
        <taxon>Eukaryota</taxon>
        <taxon>Fungi</taxon>
        <taxon>Dikarya</taxon>
        <taxon>Ascomycota</taxon>
        <taxon>Saccharomycotina</taxon>
        <taxon>Dipodascomycetes</taxon>
        <taxon>Dipodascales</taxon>
        <taxon>Dipodascaceae</taxon>
        <taxon>Geotrichum</taxon>
    </lineage>
</organism>
<dbReference type="GO" id="GO:0005655">
    <property type="term" value="C:nucleolar ribonuclease P complex"/>
    <property type="evidence" value="ECO:0007669"/>
    <property type="project" value="TreeGrafter"/>
</dbReference>
<name>A0A0J9XCJ5_GEOCN</name>
<dbReference type="GO" id="GO:0034965">
    <property type="term" value="P:intronic box C/D snoRNA processing"/>
    <property type="evidence" value="ECO:0007669"/>
    <property type="project" value="TreeGrafter"/>
</dbReference>